<evidence type="ECO:0000313" key="10">
    <source>
        <dbReference type="Proteomes" id="UP000472273"/>
    </source>
</evidence>
<dbReference type="GO" id="GO:0071283">
    <property type="term" value="P:cellular response to iron(III) ion"/>
    <property type="evidence" value="ECO:0007669"/>
    <property type="project" value="Ensembl"/>
</dbReference>
<evidence type="ECO:0000313" key="9">
    <source>
        <dbReference type="Ensembl" id="ENSPTXP00000019216.1"/>
    </source>
</evidence>
<dbReference type="GO" id="GO:0002481">
    <property type="term" value="P:antigen processing and presentation of exogenous protein antigen via MHC class Ib, TAP-dependent"/>
    <property type="evidence" value="ECO:0007669"/>
    <property type="project" value="Ensembl"/>
</dbReference>
<dbReference type="GO" id="GO:0042803">
    <property type="term" value="F:protein homodimerization activity"/>
    <property type="evidence" value="ECO:0007669"/>
    <property type="project" value="Ensembl"/>
</dbReference>
<dbReference type="Ensembl" id="ENSPTXT00000019806.1">
    <property type="protein sequence ID" value="ENSPTXP00000019216.1"/>
    <property type="gene ID" value="ENSPTXG00000013271.1"/>
</dbReference>
<dbReference type="GO" id="GO:2000774">
    <property type="term" value="P:positive regulation of cellular senescence"/>
    <property type="evidence" value="ECO:0007669"/>
    <property type="project" value="Ensembl"/>
</dbReference>
<dbReference type="PROSITE" id="PS50835">
    <property type="entry name" value="IG_LIKE"/>
    <property type="match status" value="1"/>
</dbReference>
<dbReference type="GO" id="GO:0042612">
    <property type="term" value="C:MHC class I protein complex"/>
    <property type="evidence" value="ECO:0007669"/>
    <property type="project" value="UniProtKB-KW"/>
</dbReference>
<dbReference type="PANTHER" id="PTHR19944:SF62">
    <property type="entry name" value="BETA-2-MICROGLOBULIN"/>
    <property type="match status" value="1"/>
</dbReference>
<sequence>DLTLGWIVPKVQVYSRHPESIGKENTLHCFVEGFHPPKINVTLLKNNVEIPGVQRSDLSFKEDWTFQLLAHVSVVPNGKDEYLCRVEHQAFREPQIVKWGNYFDLTFSSVSFFFPLPLPSFTS</sequence>
<dbReference type="GO" id="GO:0060586">
    <property type="term" value="P:multicellular organismal-level iron ion homeostasis"/>
    <property type="evidence" value="ECO:0007669"/>
    <property type="project" value="Ensembl"/>
</dbReference>
<dbReference type="GO" id="GO:0019885">
    <property type="term" value="P:antigen processing and presentation of endogenous peptide antigen via MHC class I"/>
    <property type="evidence" value="ECO:0007669"/>
    <property type="project" value="Ensembl"/>
</dbReference>
<dbReference type="GO" id="GO:0005576">
    <property type="term" value="C:extracellular region"/>
    <property type="evidence" value="ECO:0007669"/>
    <property type="project" value="UniProtKB-SubCell"/>
</dbReference>
<dbReference type="GO" id="GO:0002502">
    <property type="term" value="P:peptide antigen assembly with MHC class I protein complex"/>
    <property type="evidence" value="ECO:0007669"/>
    <property type="project" value="Ensembl"/>
</dbReference>
<keyword evidence="4" id="KW-0490">MHC I</keyword>
<dbReference type="GO" id="GO:0002237">
    <property type="term" value="P:response to molecule of bacterial origin"/>
    <property type="evidence" value="ECO:0007669"/>
    <property type="project" value="Ensembl"/>
</dbReference>
<reference evidence="9" key="1">
    <citation type="submission" date="2025-08" db="UniProtKB">
        <authorList>
            <consortium name="Ensembl"/>
        </authorList>
    </citation>
    <scope>IDENTIFICATION</scope>
</reference>
<dbReference type="InterPro" id="IPR050160">
    <property type="entry name" value="MHC/Immunoglobulin"/>
</dbReference>
<comment type="subcellular location">
    <subcellularLocation>
        <location evidence="1">Secreted</location>
    </subcellularLocation>
</comment>
<dbReference type="OMA" id="WCVVLVW"/>
<dbReference type="GeneTree" id="ENSGT00690000102227"/>
<feature type="domain" description="Ig-like" evidence="8">
    <location>
        <begin position="9"/>
        <end position="97"/>
    </location>
</feature>
<dbReference type="GO" id="GO:0006879">
    <property type="term" value="P:intracellular iron ion homeostasis"/>
    <property type="evidence" value="ECO:0007669"/>
    <property type="project" value="Ensembl"/>
</dbReference>
<proteinExistence type="inferred from homology"/>
<dbReference type="InterPro" id="IPR036179">
    <property type="entry name" value="Ig-like_dom_sf"/>
</dbReference>
<dbReference type="GO" id="GO:0050768">
    <property type="term" value="P:negative regulation of neurogenesis"/>
    <property type="evidence" value="ECO:0007669"/>
    <property type="project" value="Ensembl"/>
</dbReference>
<dbReference type="SUPFAM" id="SSF48726">
    <property type="entry name" value="Immunoglobulin"/>
    <property type="match status" value="1"/>
</dbReference>
<dbReference type="GO" id="GO:0005794">
    <property type="term" value="C:Golgi apparatus"/>
    <property type="evidence" value="ECO:0007669"/>
    <property type="project" value="Ensembl"/>
</dbReference>
<dbReference type="InterPro" id="IPR003597">
    <property type="entry name" value="Ig_C1-set"/>
</dbReference>
<dbReference type="GO" id="GO:0048261">
    <property type="term" value="P:negative regulation of receptor-mediated endocytosis"/>
    <property type="evidence" value="ECO:0007669"/>
    <property type="project" value="Ensembl"/>
</dbReference>
<evidence type="ECO:0000256" key="3">
    <source>
        <dbReference type="ARBA" id="ARBA00018767"/>
    </source>
</evidence>
<gene>
    <name evidence="9" type="primary">B2M</name>
</gene>
<dbReference type="GO" id="GO:0005829">
    <property type="term" value="C:cytosol"/>
    <property type="evidence" value="ECO:0007669"/>
    <property type="project" value="Ensembl"/>
</dbReference>
<dbReference type="GO" id="GO:0033077">
    <property type="term" value="P:T cell differentiation in thymus"/>
    <property type="evidence" value="ECO:0007669"/>
    <property type="project" value="Ensembl"/>
</dbReference>
<dbReference type="GO" id="GO:0034757">
    <property type="term" value="P:negative regulation of iron ion transport"/>
    <property type="evidence" value="ECO:0007669"/>
    <property type="project" value="Ensembl"/>
</dbReference>
<dbReference type="GO" id="GO:0002726">
    <property type="term" value="P:positive regulation of T cell cytokine production"/>
    <property type="evidence" value="ECO:0007669"/>
    <property type="project" value="Ensembl"/>
</dbReference>
<dbReference type="FunFam" id="2.60.40.10:FF:001005">
    <property type="entry name" value="Beta-2-microglobulin"/>
    <property type="match status" value="1"/>
</dbReference>
<dbReference type="GO" id="GO:0042026">
    <property type="term" value="P:protein refolding"/>
    <property type="evidence" value="ECO:0007669"/>
    <property type="project" value="Ensembl"/>
</dbReference>
<dbReference type="GO" id="GO:0033572">
    <property type="term" value="P:transferrin transport"/>
    <property type="evidence" value="ECO:0007669"/>
    <property type="project" value="Ensembl"/>
</dbReference>
<dbReference type="GO" id="GO:0050680">
    <property type="term" value="P:negative regulation of epithelial cell proliferation"/>
    <property type="evidence" value="ECO:0007669"/>
    <property type="project" value="Ensembl"/>
</dbReference>
<evidence type="ECO:0000256" key="4">
    <source>
        <dbReference type="ARBA" id="ARBA00022451"/>
    </source>
</evidence>
<dbReference type="Gene3D" id="2.60.40.10">
    <property type="entry name" value="Immunoglobulins"/>
    <property type="match status" value="1"/>
</dbReference>
<dbReference type="GO" id="GO:2000978">
    <property type="term" value="P:negative regulation of forebrain neuron differentiation"/>
    <property type="evidence" value="ECO:0007669"/>
    <property type="project" value="Ensembl"/>
</dbReference>
<dbReference type="AlphaFoldDB" id="A0A670ZDG4"/>
<evidence type="ECO:0000259" key="8">
    <source>
        <dbReference type="PROSITE" id="PS50835"/>
    </source>
</evidence>
<evidence type="ECO:0000256" key="2">
    <source>
        <dbReference type="ARBA" id="ARBA00009564"/>
    </source>
</evidence>
<dbReference type="SMART" id="SM00407">
    <property type="entry name" value="IGc1"/>
    <property type="match status" value="1"/>
</dbReference>
<dbReference type="Proteomes" id="UP000472273">
    <property type="component" value="Unplaced"/>
</dbReference>
<dbReference type="GO" id="GO:0007608">
    <property type="term" value="P:sensory perception of smell"/>
    <property type="evidence" value="ECO:0007669"/>
    <property type="project" value="Ensembl"/>
</dbReference>
<dbReference type="GO" id="GO:0042824">
    <property type="term" value="C:MHC class I peptide loading complex"/>
    <property type="evidence" value="ECO:0007669"/>
    <property type="project" value="Ensembl"/>
</dbReference>
<dbReference type="GO" id="GO:0010977">
    <property type="term" value="P:negative regulation of neuron projection development"/>
    <property type="evidence" value="ECO:0007669"/>
    <property type="project" value="Ensembl"/>
</dbReference>
<keyword evidence="7" id="KW-0393">Immunoglobulin domain</keyword>
<keyword evidence="5" id="KW-0964">Secreted</keyword>
<dbReference type="GO" id="GO:0048260">
    <property type="term" value="P:positive regulation of receptor-mediated endocytosis"/>
    <property type="evidence" value="ECO:0007669"/>
    <property type="project" value="Ensembl"/>
</dbReference>
<dbReference type="GO" id="GO:0001916">
    <property type="term" value="P:positive regulation of T cell mediated cytotoxicity"/>
    <property type="evidence" value="ECO:0007669"/>
    <property type="project" value="Ensembl"/>
</dbReference>
<dbReference type="InterPro" id="IPR013783">
    <property type="entry name" value="Ig-like_fold"/>
</dbReference>
<dbReference type="GO" id="GO:0007611">
    <property type="term" value="P:learning or memory"/>
    <property type="evidence" value="ECO:0007669"/>
    <property type="project" value="Ensembl"/>
</dbReference>
<dbReference type="GO" id="GO:1990712">
    <property type="term" value="C:HFE-transferrin receptor complex"/>
    <property type="evidence" value="ECO:0007669"/>
    <property type="project" value="Ensembl"/>
</dbReference>
<keyword evidence="10" id="KW-1185">Reference proteome</keyword>
<organism evidence="9 10">
    <name type="scientific">Pseudonaja textilis</name>
    <name type="common">Eastern brown snake</name>
    <dbReference type="NCBI Taxonomy" id="8673"/>
    <lineage>
        <taxon>Eukaryota</taxon>
        <taxon>Metazoa</taxon>
        <taxon>Chordata</taxon>
        <taxon>Craniata</taxon>
        <taxon>Vertebrata</taxon>
        <taxon>Euteleostomi</taxon>
        <taxon>Lepidosauria</taxon>
        <taxon>Squamata</taxon>
        <taxon>Bifurcata</taxon>
        <taxon>Unidentata</taxon>
        <taxon>Episquamata</taxon>
        <taxon>Toxicofera</taxon>
        <taxon>Serpentes</taxon>
        <taxon>Colubroidea</taxon>
        <taxon>Elapidae</taxon>
        <taxon>Hydrophiinae</taxon>
        <taxon>Pseudonaja</taxon>
    </lineage>
</organism>
<dbReference type="GO" id="GO:0051289">
    <property type="term" value="P:protein homotetramerization"/>
    <property type="evidence" value="ECO:0007669"/>
    <property type="project" value="Ensembl"/>
</dbReference>
<reference evidence="9" key="2">
    <citation type="submission" date="2025-09" db="UniProtKB">
        <authorList>
            <consortium name="Ensembl"/>
        </authorList>
    </citation>
    <scope>IDENTIFICATION</scope>
</reference>
<dbReference type="GO" id="GO:0009897">
    <property type="term" value="C:external side of plasma membrane"/>
    <property type="evidence" value="ECO:0007669"/>
    <property type="project" value="Ensembl"/>
</dbReference>
<evidence type="ECO:0000256" key="6">
    <source>
        <dbReference type="ARBA" id="ARBA00022859"/>
    </source>
</evidence>
<evidence type="ECO:0000256" key="7">
    <source>
        <dbReference type="ARBA" id="ARBA00023319"/>
    </source>
</evidence>
<dbReference type="GO" id="GO:0045646">
    <property type="term" value="P:regulation of erythrocyte differentiation"/>
    <property type="evidence" value="ECO:0007669"/>
    <property type="project" value="Ensembl"/>
</dbReference>
<dbReference type="PANTHER" id="PTHR19944">
    <property type="entry name" value="MHC CLASS II-RELATED"/>
    <property type="match status" value="1"/>
</dbReference>
<name>A0A670ZDG4_PSETE</name>
<dbReference type="GO" id="GO:0005198">
    <property type="term" value="F:structural molecule activity"/>
    <property type="evidence" value="ECO:0007669"/>
    <property type="project" value="Ensembl"/>
</dbReference>
<dbReference type="Pfam" id="PF07654">
    <property type="entry name" value="C1-set"/>
    <property type="match status" value="1"/>
</dbReference>
<dbReference type="GO" id="GO:1990000">
    <property type="term" value="P:amyloid fibril formation"/>
    <property type="evidence" value="ECO:0007669"/>
    <property type="project" value="Ensembl"/>
</dbReference>
<evidence type="ECO:0000256" key="1">
    <source>
        <dbReference type="ARBA" id="ARBA00004613"/>
    </source>
</evidence>
<protein>
    <recommendedName>
        <fullName evidence="3">Beta-2-microglobulin</fullName>
    </recommendedName>
</protein>
<keyword evidence="6" id="KW-0391">Immunity</keyword>
<dbReference type="GO" id="GO:0001913">
    <property type="term" value="P:T cell mediated cytotoxicity"/>
    <property type="evidence" value="ECO:0007669"/>
    <property type="project" value="Ensembl"/>
</dbReference>
<evidence type="ECO:0000256" key="5">
    <source>
        <dbReference type="ARBA" id="ARBA00022525"/>
    </source>
</evidence>
<accession>A0A670ZDG4</accession>
<dbReference type="GO" id="GO:0071316">
    <property type="term" value="P:cellular response to nicotine"/>
    <property type="evidence" value="ECO:0007669"/>
    <property type="project" value="Ensembl"/>
</dbReference>
<dbReference type="InterPro" id="IPR007110">
    <property type="entry name" value="Ig-like_dom"/>
</dbReference>
<comment type="similarity">
    <text evidence="2">Belongs to the beta-2-microglobulin family.</text>
</comment>